<name>A0A2T9Z2G4_9FUNG</name>
<comment type="caution">
    <text evidence="2">The sequence shown here is derived from an EMBL/GenBank/DDBJ whole genome shotgun (WGS) entry which is preliminary data.</text>
</comment>
<accession>A0A2T9Z2G4</accession>
<dbReference type="PANTHER" id="PTHR12277:SF81">
    <property type="entry name" value="PROTEIN ABHD13"/>
    <property type="match status" value="1"/>
</dbReference>
<dbReference type="InterPro" id="IPR000073">
    <property type="entry name" value="AB_hydrolase_1"/>
</dbReference>
<dbReference type="AlphaFoldDB" id="A0A2T9Z2G4"/>
<sequence length="293" mass="33040">MIKNAIFAGSVLALLAVSLLYAYQRDIIYSANIPIGSRTQIDLPSDYGMSNYEQVKIVTKDKLNLDAYLIKRHGDSNIYKSNKSTNGTTILYLHANAGNMGHRLPIARILYNLFDCNILMLSYRGYGRSEGSPSEKGLKMDVDAAMEFLKQNPTTKNTKIVVYGQSIGGAVAIDTAYRYKEIDAMIVENTFTSLPDVVEHLFPYVWFIRYFIKDSWESKSKIGSISVPMLFLSGKKDSLVPPKHMLELVTIARNNGGKFKVTSEEFEDGDHNDTCAQKGYFEAIQRWWKNLAL</sequence>
<dbReference type="Pfam" id="PF00561">
    <property type="entry name" value="Abhydrolase_1"/>
    <property type="match status" value="1"/>
</dbReference>
<gene>
    <name evidence="2" type="ORF">BB559_001291</name>
</gene>
<proteinExistence type="predicted"/>
<organism evidence="2 3">
    <name type="scientific">Furculomyces boomerangus</name>
    <dbReference type="NCBI Taxonomy" id="61424"/>
    <lineage>
        <taxon>Eukaryota</taxon>
        <taxon>Fungi</taxon>
        <taxon>Fungi incertae sedis</taxon>
        <taxon>Zoopagomycota</taxon>
        <taxon>Kickxellomycotina</taxon>
        <taxon>Harpellomycetes</taxon>
        <taxon>Harpellales</taxon>
        <taxon>Harpellaceae</taxon>
        <taxon>Furculomyces</taxon>
    </lineage>
</organism>
<dbReference type="GO" id="GO:0016020">
    <property type="term" value="C:membrane"/>
    <property type="evidence" value="ECO:0007669"/>
    <property type="project" value="TreeGrafter"/>
</dbReference>
<dbReference type="Gene3D" id="3.40.50.1820">
    <property type="entry name" value="alpha/beta hydrolase"/>
    <property type="match status" value="1"/>
</dbReference>
<dbReference type="STRING" id="61424.A0A2T9Z2G4"/>
<protein>
    <recommendedName>
        <fullName evidence="1">AB hydrolase-1 domain-containing protein</fullName>
    </recommendedName>
</protein>
<dbReference type="SUPFAM" id="SSF53474">
    <property type="entry name" value="alpha/beta-Hydrolases"/>
    <property type="match status" value="1"/>
</dbReference>
<reference evidence="2 3" key="1">
    <citation type="journal article" date="2018" name="MBio">
        <title>Comparative Genomics Reveals the Core Gene Toolbox for the Fungus-Insect Symbiosis.</title>
        <authorList>
            <person name="Wang Y."/>
            <person name="Stata M."/>
            <person name="Wang W."/>
            <person name="Stajich J.E."/>
            <person name="White M.M."/>
            <person name="Moncalvo J.M."/>
        </authorList>
    </citation>
    <scope>NUCLEOTIDE SEQUENCE [LARGE SCALE GENOMIC DNA]</scope>
    <source>
        <strain evidence="2 3">AUS-77-4</strain>
    </source>
</reference>
<dbReference type="Proteomes" id="UP000245699">
    <property type="component" value="Unassembled WGS sequence"/>
</dbReference>
<dbReference type="EMBL" id="MBFT01000068">
    <property type="protein sequence ID" value="PVU98780.1"/>
    <property type="molecule type" value="Genomic_DNA"/>
</dbReference>
<dbReference type="PANTHER" id="PTHR12277">
    <property type="entry name" value="ALPHA/BETA HYDROLASE DOMAIN-CONTAINING PROTEIN"/>
    <property type="match status" value="1"/>
</dbReference>
<feature type="domain" description="AB hydrolase-1" evidence="1">
    <location>
        <begin position="89"/>
        <end position="201"/>
    </location>
</feature>
<dbReference type="OrthoDB" id="10249433at2759"/>
<dbReference type="GO" id="GO:0008474">
    <property type="term" value="F:palmitoyl-(protein) hydrolase activity"/>
    <property type="evidence" value="ECO:0007669"/>
    <property type="project" value="TreeGrafter"/>
</dbReference>
<evidence type="ECO:0000313" key="2">
    <source>
        <dbReference type="EMBL" id="PVU98780.1"/>
    </source>
</evidence>
<keyword evidence="3" id="KW-1185">Reference proteome</keyword>
<evidence type="ECO:0000313" key="3">
    <source>
        <dbReference type="Proteomes" id="UP000245699"/>
    </source>
</evidence>
<evidence type="ECO:0000259" key="1">
    <source>
        <dbReference type="Pfam" id="PF00561"/>
    </source>
</evidence>
<dbReference type="InterPro" id="IPR029058">
    <property type="entry name" value="AB_hydrolase_fold"/>
</dbReference>